<dbReference type="EMBL" id="JASPKY010000581">
    <property type="protein sequence ID" value="KAK9692454.1"/>
    <property type="molecule type" value="Genomic_DNA"/>
</dbReference>
<sequence>MCIQEARCQYTKIPPIVSSAMDAAVNRHNITFDFRATGIWPLNEFVFDDTDYLSSAVTDQPPPAADCNPQEDGSTAASGDQCATKEVVEAFRQPVEASTPTAPDKGDDFQDLSKALVSSRPLPKAAL</sequence>
<keyword evidence="3" id="KW-1185">Reference proteome</keyword>
<accession>A0AAW1IQX8</accession>
<organism evidence="2 3">
    <name type="scientific">Popillia japonica</name>
    <name type="common">Japanese beetle</name>
    <dbReference type="NCBI Taxonomy" id="7064"/>
    <lineage>
        <taxon>Eukaryota</taxon>
        <taxon>Metazoa</taxon>
        <taxon>Ecdysozoa</taxon>
        <taxon>Arthropoda</taxon>
        <taxon>Hexapoda</taxon>
        <taxon>Insecta</taxon>
        <taxon>Pterygota</taxon>
        <taxon>Neoptera</taxon>
        <taxon>Endopterygota</taxon>
        <taxon>Coleoptera</taxon>
        <taxon>Polyphaga</taxon>
        <taxon>Scarabaeiformia</taxon>
        <taxon>Scarabaeidae</taxon>
        <taxon>Rutelinae</taxon>
        <taxon>Popillia</taxon>
    </lineage>
</organism>
<feature type="region of interest" description="Disordered" evidence="1">
    <location>
        <begin position="94"/>
        <end position="127"/>
    </location>
</feature>
<feature type="region of interest" description="Disordered" evidence="1">
    <location>
        <begin position="57"/>
        <end position="82"/>
    </location>
</feature>
<dbReference type="Proteomes" id="UP001458880">
    <property type="component" value="Unassembled WGS sequence"/>
</dbReference>
<reference evidence="2 3" key="1">
    <citation type="journal article" date="2024" name="BMC Genomics">
        <title>De novo assembly and annotation of Popillia japonica's genome with initial clues to its potential as an invasive pest.</title>
        <authorList>
            <person name="Cucini C."/>
            <person name="Boschi S."/>
            <person name="Funari R."/>
            <person name="Cardaioli E."/>
            <person name="Iannotti N."/>
            <person name="Marturano G."/>
            <person name="Paoli F."/>
            <person name="Bruttini M."/>
            <person name="Carapelli A."/>
            <person name="Frati F."/>
            <person name="Nardi F."/>
        </authorList>
    </citation>
    <scope>NUCLEOTIDE SEQUENCE [LARGE SCALE GENOMIC DNA]</scope>
    <source>
        <strain evidence="2">DMR45628</strain>
    </source>
</reference>
<evidence type="ECO:0000313" key="2">
    <source>
        <dbReference type="EMBL" id="KAK9692454.1"/>
    </source>
</evidence>
<protein>
    <submittedName>
        <fullName evidence="2">Uncharacterized protein</fullName>
    </submittedName>
</protein>
<proteinExistence type="predicted"/>
<evidence type="ECO:0000313" key="3">
    <source>
        <dbReference type="Proteomes" id="UP001458880"/>
    </source>
</evidence>
<gene>
    <name evidence="2" type="ORF">QE152_g35155</name>
</gene>
<name>A0AAW1IQX8_POPJA</name>
<evidence type="ECO:0000256" key="1">
    <source>
        <dbReference type="SAM" id="MobiDB-lite"/>
    </source>
</evidence>
<comment type="caution">
    <text evidence="2">The sequence shown here is derived from an EMBL/GenBank/DDBJ whole genome shotgun (WGS) entry which is preliminary data.</text>
</comment>
<dbReference type="AlphaFoldDB" id="A0AAW1IQX8"/>